<evidence type="ECO:0000256" key="1">
    <source>
        <dbReference type="ARBA" id="ARBA00004162"/>
    </source>
</evidence>
<keyword evidence="7" id="KW-0813">Transport</keyword>
<reference evidence="9 10" key="1">
    <citation type="submission" date="2022-09" db="EMBL/GenBank/DDBJ databases">
        <title>Whole genome sequencing analysis of tet(X)-positive Empedobacter falsenii YWS9-3.</title>
        <authorList>
            <person name="Chen C."/>
            <person name="Lv Y.-L."/>
        </authorList>
    </citation>
    <scope>NUCLEOTIDE SEQUENCE [LARGE SCALE GENOMIC DNA]</scope>
    <source>
        <strain evidence="9 10">YWS9-3_T</strain>
    </source>
</reference>
<keyword evidence="3" id="KW-1003">Cell membrane</keyword>
<evidence type="ECO:0000313" key="9">
    <source>
        <dbReference type="EMBL" id="WIH96845.1"/>
    </source>
</evidence>
<keyword evidence="4 7" id="KW-0812">Transmembrane</keyword>
<evidence type="ECO:0000256" key="2">
    <source>
        <dbReference type="ARBA" id="ARBA00005811"/>
    </source>
</evidence>
<name>A0ABY8V599_9FLAO</name>
<sequence length="179" mass="19971">MAQIQTDNGGNGKKVRSKKNSTAVDMAPLVDLGFLLITFFMFAATSIKPNVMNLNMPPKIEDKTKKDVQDDINIKNSITILVAKDNKLFWYQQEAGKLNAGNLMETDYSAEGIRKVITDANAGAIDKEKFTVIIKPMDDASYDNLVTVLDEMEITKSTRYGIVQITPEEQKVYDEKVGK</sequence>
<dbReference type="PANTHER" id="PTHR30558:SF3">
    <property type="entry name" value="BIOPOLYMER TRANSPORT PROTEIN EXBD-RELATED"/>
    <property type="match status" value="1"/>
</dbReference>
<proteinExistence type="inferred from homology"/>
<dbReference type="EMBL" id="CP106831">
    <property type="protein sequence ID" value="WIH96845.1"/>
    <property type="molecule type" value="Genomic_DNA"/>
</dbReference>
<feature type="transmembrane region" description="Helical" evidence="8">
    <location>
        <begin position="26"/>
        <end position="47"/>
    </location>
</feature>
<keyword evidence="6 8" id="KW-0472">Membrane</keyword>
<comment type="subcellular location">
    <subcellularLocation>
        <location evidence="1">Cell membrane</location>
        <topology evidence="1">Single-pass membrane protein</topology>
    </subcellularLocation>
    <subcellularLocation>
        <location evidence="7">Cell membrane</location>
        <topology evidence="7">Single-pass type II membrane protein</topology>
    </subcellularLocation>
</comment>
<evidence type="ECO:0000256" key="4">
    <source>
        <dbReference type="ARBA" id="ARBA00022692"/>
    </source>
</evidence>
<evidence type="ECO:0000256" key="5">
    <source>
        <dbReference type="ARBA" id="ARBA00022989"/>
    </source>
</evidence>
<evidence type="ECO:0000313" key="10">
    <source>
        <dbReference type="Proteomes" id="UP001223501"/>
    </source>
</evidence>
<dbReference type="InterPro" id="IPR003400">
    <property type="entry name" value="ExbD"/>
</dbReference>
<keyword evidence="10" id="KW-1185">Reference proteome</keyword>
<gene>
    <name evidence="9" type="ORF">OBA43_11355</name>
</gene>
<evidence type="ECO:0000256" key="7">
    <source>
        <dbReference type="RuleBase" id="RU003879"/>
    </source>
</evidence>
<dbReference type="PANTHER" id="PTHR30558">
    <property type="entry name" value="EXBD MEMBRANE COMPONENT OF PMF-DRIVEN MACROMOLECULE IMPORT SYSTEM"/>
    <property type="match status" value="1"/>
</dbReference>
<protein>
    <submittedName>
        <fullName evidence="9">Biopolymer transporter ExbD</fullName>
    </submittedName>
</protein>
<dbReference type="RefSeq" id="WP_260542069.1">
    <property type="nucleotide sequence ID" value="NZ_CP106831.1"/>
</dbReference>
<accession>A0ABY8V599</accession>
<keyword evidence="7" id="KW-0653">Protein transport</keyword>
<evidence type="ECO:0000256" key="6">
    <source>
        <dbReference type="ARBA" id="ARBA00023136"/>
    </source>
</evidence>
<organism evidence="9 10">
    <name type="scientific">Empedobacter falsenii</name>
    <dbReference type="NCBI Taxonomy" id="343874"/>
    <lineage>
        <taxon>Bacteria</taxon>
        <taxon>Pseudomonadati</taxon>
        <taxon>Bacteroidota</taxon>
        <taxon>Flavobacteriia</taxon>
        <taxon>Flavobacteriales</taxon>
        <taxon>Weeksellaceae</taxon>
        <taxon>Empedobacter</taxon>
    </lineage>
</organism>
<dbReference type="Proteomes" id="UP001223501">
    <property type="component" value="Chromosome"/>
</dbReference>
<evidence type="ECO:0000256" key="3">
    <source>
        <dbReference type="ARBA" id="ARBA00022475"/>
    </source>
</evidence>
<evidence type="ECO:0000256" key="8">
    <source>
        <dbReference type="SAM" id="Phobius"/>
    </source>
</evidence>
<keyword evidence="5 8" id="KW-1133">Transmembrane helix</keyword>
<comment type="similarity">
    <text evidence="2 7">Belongs to the ExbD/TolR family.</text>
</comment>
<dbReference type="Pfam" id="PF02472">
    <property type="entry name" value="ExbD"/>
    <property type="match status" value="1"/>
</dbReference>